<evidence type="ECO:0000313" key="2">
    <source>
        <dbReference type="EMBL" id="KGB26656.1"/>
    </source>
</evidence>
<proteinExistence type="predicted"/>
<name>A0A094ZXH1_9PROT</name>
<accession>A0A094ZXH1</accession>
<sequence length="55" mass="5884">MKTSRFVCNPIQADLTSLVVFPLCFVPARLGKAGTHWAEAQASRPPSTGRAAPVM</sequence>
<dbReference type="EMBL" id="JOKM01000002">
    <property type="protein sequence ID" value="KGB26656.1"/>
    <property type="molecule type" value="Genomic_DNA"/>
</dbReference>
<evidence type="ECO:0000313" key="3">
    <source>
        <dbReference type="Proteomes" id="UP000029448"/>
    </source>
</evidence>
<reference evidence="2 3" key="1">
    <citation type="submission" date="2014-06" db="EMBL/GenBank/DDBJ databases">
        <title>Functional and comparative genomic analyses of the Drosophila gut microbiota identify candidate symbiosis factors.</title>
        <authorList>
            <person name="Newell P.D."/>
            <person name="Chaston J.M."/>
            <person name="Douglas A.E."/>
        </authorList>
    </citation>
    <scope>NUCLEOTIDE SEQUENCE [LARGE SCALE GENOMIC DNA]</scope>
    <source>
        <strain evidence="2 3">DmCS_006</strain>
    </source>
</reference>
<gene>
    <name evidence="2" type="ORF">AtDm6_0020</name>
</gene>
<comment type="caution">
    <text evidence="2">The sequence shown here is derived from an EMBL/GenBank/DDBJ whole genome shotgun (WGS) entry which is preliminary data.</text>
</comment>
<protein>
    <submittedName>
        <fullName evidence="2">Uncharacterized protein</fullName>
    </submittedName>
</protein>
<keyword evidence="3" id="KW-1185">Reference proteome</keyword>
<dbReference type="PATRIC" id="fig|104102.7.peg.20"/>
<organism evidence="2 3">
    <name type="scientific">Acetobacter tropicalis</name>
    <dbReference type="NCBI Taxonomy" id="104102"/>
    <lineage>
        <taxon>Bacteria</taxon>
        <taxon>Pseudomonadati</taxon>
        <taxon>Pseudomonadota</taxon>
        <taxon>Alphaproteobacteria</taxon>
        <taxon>Acetobacterales</taxon>
        <taxon>Acetobacteraceae</taxon>
        <taxon>Acetobacter</taxon>
    </lineage>
</organism>
<evidence type="ECO:0000256" key="1">
    <source>
        <dbReference type="SAM" id="MobiDB-lite"/>
    </source>
</evidence>
<dbReference type="AlphaFoldDB" id="A0A094ZXH1"/>
<dbReference type="Proteomes" id="UP000029448">
    <property type="component" value="Unassembled WGS sequence"/>
</dbReference>
<feature type="region of interest" description="Disordered" evidence="1">
    <location>
        <begin position="36"/>
        <end position="55"/>
    </location>
</feature>